<evidence type="ECO:0000313" key="1">
    <source>
        <dbReference type="EMBL" id="GAA4434595.1"/>
    </source>
</evidence>
<sequence>MKRPKVKARTVSRPVAFVQSQKSTGTGKQQERGSAKIIEYGKGNKLPDEIIKVFLASPTARRCWLKLKKFIQADGFSERAAAAVRANPRQTTDDLLPYICWDAAVFGFALRVKYNLSLKVAEVYHVPFHTVRKLDDGRFLVNPNLGTDKEKREDDEILDAFDDSEEAVKRCLTQVGPKGNKQPGQLLYSFEESSVHPHYPEPAAWSAKPDIESDTEIQRADYNAIRKRVKPNVGVFIPGEYDEDNLDEDGKSEMDYLEDEVRTLTDPEGEGDAVLFTGAGKEDAPQLITIDGMKATLSMDAKSETIRKRICMAFGLHPSLIGMDTTGQLGNTQQLLNIIQLTQQEVLDVQGLIQRAFKKLWPDFDWTLTSLNIIKAVPEQIWQIMTEEEKRNFGGYSPLEKEQTPEGEKVLNALNSLSPLVATKVLESMTKEQILALVGLVAEEEPTTQTEAAQANATNTGRFQKIRAAIAKHLPGAAAK</sequence>
<accession>A0ABP8LT02</accession>
<gene>
    <name evidence="1" type="ORF">GCM10023188_25690</name>
</gene>
<keyword evidence="2" id="KW-1185">Reference proteome</keyword>
<dbReference type="Proteomes" id="UP001500552">
    <property type="component" value="Unassembled WGS sequence"/>
</dbReference>
<protein>
    <recommendedName>
        <fullName evidence="3">Portal protein</fullName>
    </recommendedName>
</protein>
<evidence type="ECO:0008006" key="3">
    <source>
        <dbReference type="Google" id="ProtNLM"/>
    </source>
</evidence>
<dbReference type="RefSeq" id="WP_345159595.1">
    <property type="nucleotide sequence ID" value="NZ_BAABHC010000014.1"/>
</dbReference>
<dbReference type="EMBL" id="BAABHC010000014">
    <property type="protein sequence ID" value="GAA4434595.1"/>
    <property type="molecule type" value="Genomic_DNA"/>
</dbReference>
<reference evidence="2" key="1">
    <citation type="journal article" date="2019" name="Int. J. Syst. Evol. Microbiol.">
        <title>The Global Catalogue of Microorganisms (GCM) 10K type strain sequencing project: providing services to taxonomists for standard genome sequencing and annotation.</title>
        <authorList>
            <consortium name="The Broad Institute Genomics Platform"/>
            <consortium name="The Broad Institute Genome Sequencing Center for Infectious Disease"/>
            <person name="Wu L."/>
            <person name="Ma J."/>
        </authorList>
    </citation>
    <scope>NUCLEOTIDE SEQUENCE [LARGE SCALE GENOMIC DNA]</scope>
    <source>
        <strain evidence="2">JCM 17926</strain>
    </source>
</reference>
<comment type="caution">
    <text evidence="1">The sequence shown here is derived from an EMBL/GenBank/DDBJ whole genome shotgun (WGS) entry which is preliminary data.</text>
</comment>
<evidence type="ECO:0000313" key="2">
    <source>
        <dbReference type="Proteomes" id="UP001500552"/>
    </source>
</evidence>
<organism evidence="1 2">
    <name type="scientific">Pontibacter saemangeumensis</name>
    <dbReference type="NCBI Taxonomy" id="1084525"/>
    <lineage>
        <taxon>Bacteria</taxon>
        <taxon>Pseudomonadati</taxon>
        <taxon>Bacteroidota</taxon>
        <taxon>Cytophagia</taxon>
        <taxon>Cytophagales</taxon>
        <taxon>Hymenobacteraceae</taxon>
        <taxon>Pontibacter</taxon>
    </lineage>
</organism>
<name>A0ABP8LT02_9BACT</name>
<proteinExistence type="predicted"/>